<reference evidence="5" key="1">
    <citation type="submission" date="2018-12" db="EMBL/GenBank/DDBJ databases">
        <title>Tengunoibacter tsumagoiensis gen. nov., sp. nov., Dictyobacter kobayashii sp. nov., D. alpinus sp. nov., and D. joshuensis sp. nov. and description of Dictyobacteraceae fam. nov. within the order Ktedonobacterales isolated from Tengu-no-mugimeshi.</title>
        <authorList>
            <person name="Wang C.M."/>
            <person name="Zheng Y."/>
            <person name="Sakai Y."/>
            <person name="Toyoda A."/>
            <person name="Minakuchi Y."/>
            <person name="Abe K."/>
            <person name="Yokota A."/>
            <person name="Yabe S."/>
        </authorList>
    </citation>
    <scope>NUCLEOTIDE SEQUENCE [LARGE SCALE GENOMIC DNA]</scope>
    <source>
        <strain evidence="5">S-27</strain>
    </source>
</reference>
<dbReference type="Pfam" id="PF07992">
    <property type="entry name" value="Pyr_redox_2"/>
    <property type="match status" value="1"/>
</dbReference>
<dbReference type="SUPFAM" id="SSF51905">
    <property type="entry name" value="FAD/NAD(P)-binding domain"/>
    <property type="match status" value="1"/>
</dbReference>
<name>A0A401ZK46_9CHLR</name>
<dbReference type="EMBL" id="BIFQ01000001">
    <property type="protein sequence ID" value="GCE07208.1"/>
    <property type="molecule type" value="Genomic_DNA"/>
</dbReference>
<dbReference type="PRINTS" id="PR00368">
    <property type="entry name" value="FADPNR"/>
</dbReference>
<keyword evidence="5" id="KW-1185">Reference proteome</keyword>
<dbReference type="Proteomes" id="UP000287224">
    <property type="component" value="Unassembled WGS sequence"/>
</dbReference>
<dbReference type="OrthoDB" id="9806179at2"/>
<comment type="caution">
    <text evidence="4">The sequence shown here is derived from an EMBL/GenBank/DDBJ whole genome shotgun (WGS) entry which is preliminary data.</text>
</comment>
<gene>
    <name evidence="4" type="ORF">KDAU_45370</name>
</gene>
<feature type="domain" description="FAD/NAD(P)-binding" evidence="3">
    <location>
        <begin position="4"/>
        <end position="281"/>
    </location>
</feature>
<sequence>MRLDCAIIGGGPAGLNAALVLGRGKRNVVLFDDNRPRNAVTHESHGFLTRDGVSPDEFRRLAHQEISAYPSVSIQQARVTAVHKHDDEYELVVDNGTTVQARTIILATGLKETLPDVERIHEYYGTSLFNCPFCDGWELKDIPLILIVEEGPAAFHMATLLWNWSRDLLVCTNGHATLTEEQKATLRRREIEIVEERITALVGTNGRLERVEFAAHEASARQGGLVAPRWQPASPFGAQLGCETNEMNGITVDRLGRTSVKGVYAAGDAVSASQLIVSAAQGSMAASGVIWDLTEREFSA</sequence>
<dbReference type="AlphaFoldDB" id="A0A401ZK46"/>
<accession>A0A401ZK46</accession>
<protein>
    <recommendedName>
        <fullName evidence="3">FAD/NAD(P)-binding domain-containing protein</fullName>
    </recommendedName>
</protein>
<dbReference type="PRINTS" id="PR00469">
    <property type="entry name" value="PNDRDTASEII"/>
</dbReference>
<proteinExistence type="predicted"/>
<dbReference type="InterPro" id="IPR050097">
    <property type="entry name" value="Ferredoxin-NADP_redctase_2"/>
</dbReference>
<keyword evidence="2" id="KW-0560">Oxidoreductase</keyword>
<dbReference type="GO" id="GO:0016491">
    <property type="term" value="F:oxidoreductase activity"/>
    <property type="evidence" value="ECO:0007669"/>
    <property type="project" value="UniProtKB-KW"/>
</dbReference>
<dbReference type="RefSeq" id="WP_126598280.1">
    <property type="nucleotide sequence ID" value="NZ_BIFQ01000001.1"/>
</dbReference>
<evidence type="ECO:0000256" key="1">
    <source>
        <dbReference type="ARBA" id="ARBA00022630"/>
    </source>
</evidence>
<evidence type="ECO:0000313" key="5">
    <source>
        <dbReference type="Proteomes" id="UP000287224"/>
    </source>
</evidence>
<evidence type="ECO:0000259" key="3">
    <source>
        <dbReference type="Pfam" id="PF07992"/>
    </source>
</evidence>
<evidence type="ECO:0000256" key="2">
    <source>
        <dbReference type="ARBA" id="ARBA00023002"/>
    </source>
</evidence>
<dbReference type="PANTHER" id="PTHR48105">
    <property type="entry name" value="THIOREDOXIN REDUCTASE 1-RELATED-RELATED"/>
    <property type="match status" value="1"/>
</dbReference>
<dbReference type="Gene3D" id="3.50.50.60">
    <property type="entry name" value="FAD/NAD(P)-binding domain"/>
    <property type="match status" value="2"/>
</dbReference>
<organism evidence="4 5">
    <name type="scientific">Dictyobacter aurantiacus</name>
    <dbReference type="NCBI Taxonomy" id="1936993"/>
    <lineage>
        <taxon>Bacteria</taxon>
        <taxon>Bacillati</taxon>
        <taxon>Chloroflexota</taxon>
        <taxon>Ktedonobacteria</taxon>
        <taxon>Ktedonobacterales</taxon>
        <taxon>Dictyobacteraceae</taxon>
        <taxon>Dictyobacter</taxon>
    </lineage>
</organism>
<keyword evidence="1" id="KW-0285">Flavoprotein</keyword>
<dbReference type="InterPro" id="IPR036188">
    <property type="entry name" value="FAD/NAD-bd_sf"/>
</dbReference>
<evidence type="ECO:0000313" key="4">
    <source>
        <dbReference type="EMBL" id="GCE07208.1"/>
    </source>
</evidence>
<dbReference type="InterPro" id="IPR023753">
    <property type="entry name" value="FAD/NAD-binding_dom"/>
</dbReference>